<organism evidence="1 2">
    <name type="scientific">Nakamurella leprariae</name>
    <dbReference type="NCBI Taxonomy" id="2803911"/>
    <lineage>
        <taxon>Bacteria</taxon>
        <taxon>Bacillati</taxon>
        <taxon>Actinomycetota</taxon>
        <taxon>Actinomycetes</taxon>
        <taxon>Nakamurellales</taxon>
        <taxon>Nakamurellaceae</taxon>
        <taxon>Nakamurella</taxon>
    </lineage>
</organism>
<evidence type="ECO:0000313" key="1">
    <source>
        <dbReference type="EMBL" id="MBM9468144.1"/>
    </source>
</evidence>
<sequence>MDRTALWLHDDGSQFGLEPAMRHPGRRHPERIAALIVQSGDIHQDEYRPEDAALEEHWADPSPQVAPLVRDFLGRVHA</sequence>
<dbReference type="EMBL" id="JAERWK010000016">
    <property type="protein sequence ID" value="MBM9468144.1"/>
    <property type="molecule type" value="Genomic_DNA"/>
</dbReference>
<dbReference type="RefSeq" id="WP_205261097.1">
    <property type="nucleotide sequence ID" value="NZ_JAERWK010000016.1"/>
</dbReference>
<dbReference type="Proteomes" id="UP000663792">
    <property type="component" value="Unassembled WGS sequence"/>
</dbReference>
<reference evidence="1" key="1">
    <citation type="submission" date="2021-01" db="EMBL/GenBank/DDBJ databases">
        <title>YIM 132084 draft genome.</title>
        <authorList>
            <person name="An D."/>
        </authorList>
    </citation>
    <scope>NUCLEOTIDE SEQUENCE</scope>
    <source>
        <strain evidence="1">YIM 132084</strain>
    </source>
</reference>
<proteinExistence type="predicted"/>
<evidence type="ECO:0000313" key="2">
    <source>
        <dbReference type="Proteomes" id="UP000663792"/>
    </source>
</evidence>
<comment type="caution">
    <text evidence="1">The sequence shown here is derived from an EMBL/GenBank/DDBJ whole genome shotgun (WGS) entry which is preliminary data.</text>
</comment>
<accession>A0A939C2D9</accession>
<protein>
    <submittedName>
        <fullName evidence="1">Uncharacterized protein</fullName>
    </submittedName>
</protein>
<gene>
    <name evidence="1" type="ORF">JL106_12730</name>
</gene>
<keyword evidence="2" id="KW-1185">Reference proteome</keyword>
<name>A0A939C2D9_9ACTN</name>
<dbReference type="AlphaFoldDB" id="A0A939C2D9"/>